<feature type="region of interest" description="Disordered" evidence="1">
    <location>
        <begin position="491"/>
        <end position="510"/>
    </location>
</feature>
<dbReference type="Proteomes" id="UP001162162">
    <property type="component" value="Unassembled WGS sequence"/>
</dbReference>
<feature type="compositionally biased region" description="Pro residues" evidence="1">
    <location>
        <begin position="907"/>
        <end position="916"/>
    </location>
</feature>
<dbReference type="EMBL" id="JAPWTK010000216">
    <property type="protein sequence ID" value="KAJ8945435.1"/>
    <property type="molecule type" value="Genomic_DNA"/>
</dbReference>
<feature type="region of interest" description="Disordered" evidence="1">
    <location>
        <begin position="936"/>
        <end position="969"/>
    </location>
</feature>
<keyword evidence="3" id="KW-1185">Reference proteome</keyword>
<gene>
    <name evidence="2" type="ORF">NQ318_009891</name>
</gene>
<dbReference type="AlphaFoldDB" id="A0AAV8Y215"/>
<organism evidence="2 3">
    <name type="scientific">Aromia moschata</name>
    <dbReference type="NCBI Taxonomy" id="1265417"/>
    <lineage>
        <taxon>Eukaryota</taxon>
        <taxon>Metazoa</taxon>
        <taxon>Ecdysozoa</taxon>
        <taxon>Arthropoda</taxon>
        <taxon>Hexapoda</taxon>
        <taxon>Insecta</taxon>
        <taxon>Pterygota</taxon>
        <taxon>Neoptera</taxon>
        <taxon>Endopterygota</taxon>
        <taxon>Coleoptera</taxon>
        <taxon>Polyphaga</taxon>
        <taxon>Cucujiformia</taxon>
        <taxon>Chrysomeloidea</taxon>
        <taxon>Cerambycidae</taxon>
        <taxon>Cerambycinae</taxon>
        <taxon>Callichromatini</taxon>
        <taxon>Aromia</taxon>
    </lineage>
</organism>
<name>A0AAV8Y215_9CUCU</name>
<evidence type="ECO:0008006" key="4">
    <source>
        <dbReference type="Google" id="ProtNLM"/>
    </source>
</evidence>
<feature type="region of interest" description="Disordered" evidence="1">
    <location>
        <begin position="1005"/>
        <end position="1074"/>
    </location>
</feature>
<reference evidence="2" key="1">
    <citation type="journal article" date="2023" name="Insect Mol. Biol.">
        <title>Genome sequencing provides insights into the evolution of gene families encoding plant cell wall-degrading enzymes in longhorned beetles.</title>
        <authorList>
            <person name="Shin N.R."/>
            <person name="Okamura Y."/>
            <person name="Kirsch R."/>
            <person name="Pauchet Y."/>
        </authorList>
    </citation>
    <scope>NUCLEOTIDE SEQUENCE</scope>
    <source>
        <strain evidence="2">AMC_N1</strain>
    </source>
</reference>
<feature type="compositionally biased region" description="Basic and acidic residues" evidence="1">
    <location>
        <begin position="19"/>
        <end position="48"/>
    </location>
</feature>
<evidence type="ECO:0000256" key="1">
    <source>
        <dbReference type="SAM" id="MobiDB-lite"/>
    </source>
</evidence>
<evidence type="ECO:0000313" key="3">
    <source>
        <dbReference type="Proteomes" id="UP001162162"/>
    </source>
</evidence>
<protein>
    <recommendedName>
        <fullName evidence="4">Protein stoned-A</fullName>
    </recommendedName>
</protein>
<sequence>MHKITKGLKKKKKGKKSKRKEEELFKPEELENYRREHQGATETAAEKNEEWKKFLELTSGVDNVLKKTQGDLDRIKSTSFFQRKPTESEARNAEQLNAAQLREEQEREAQVRQRLAAATEQLGIVEVSESESEEENDDNVFDTAYIDAIAAGEVKLAYIPESPTDKAEGDDPFDTSIAERAILGPEVERKGKKLVPIGAAVEVLTGRVQLPTCATRAPSSRRQILKERDLLLGSFDDNLNVVASGNDIPKTLLDEDPVCLPDKPISLINPTSETATNRAVQETTENSRDIVSEFDVIANTRICEDPDDQEFEALAAESLSKTATVLQSLPVATSVGPIEDIEWNAFDEKKIEEIEVDPFDTTFAENILPGKTELRIIEQEILNDNAAFEFKGAFSIQITDSAGQKDVFVANSRVSENELNLIKPIHRDLLGGSNTDLTTLNAQPSQANTSDVGQATAVAYCDPFNTPDIDLIKQRDATALVKGLLEGGALSDDDFDPRGDEPLPKGRSVSRPDVLNISSVKSVSFDVASPKELDLLGVGEGGRIIKPLTPFYNRKNSVPEAPLEEDVSDPFDTSFALNIAPGRAELKVIESELFDPNVERELSLVDNDFDPRDDKKAEIDKVVEIIKDITNIKLPAPARAKADDLLAIVDDISVKVLTPGNENTTVFSELSYCDPFDTSAVACNILPGKTELRLLETELIESKIVESNEPVDLLENQNDIIIEKPLSPSGDPVRLSIEDQDDFDPFDTSIANNIQPGKAELKLLESEFPIRFCSTRGAYHSPHSTTSNPFLLDDDIATNDGSEFGDNPFLSSDVVVSSASATNPFAFDPMEDEIAMEPAQFDVTSDNKCVSSGGEHDFFATEAPLTSEDDSHAVASANRLIGSATTVPQKPVDLDLKYSHPGASSGPPRPPPPRAPPSKETQDLLMSVMGAMDATSSTLLDKIPPTRTPSPVSMRDLHSPSPTPDTNIGDLLDVSDRTAETVANKAEDFLLPDQEGVCDINQNPAITSTVQAKPSRPLPPMRPPKPAPPQKPPPPDILLASNTAQEKPKPDVDEEPDMFGVEAPQLLRLSPRPI</sequence>
<accession>A0AAV8Y215</accession>
<feature type="compositionally biased region" description="Pro residues" evidence="1">
    <location>
        <begin position="1016"/>
        <end position="1036"/>
    </location>
</feature>
<feature type="compositionally biased region" description="Basic residues" evidence="1">
    <location>
        <begin position="1"/>
        <end position="18"/>
    </location>
</feature>
<feature type="region of interest" description="Disordered" evidence="1">
    <location>
        <begin position="885"/>
        <end position="920"/>
    </location>
</feature>
<proteinExistence type="predicted"/>
<feature type="region of interest" description="Disordered" evidence="1">
    <location>
        <begin position="1"/>
        <end position="48"/>
    </location>
</feature>
<comment type="caution">
    <text evidence="2">The sequence shown here is derived from an EMBL/GenBank/DDBJ whole genome shotgun (WGS) entry which is preliminary data.</text>
</comment>
<evidence type="ECO:0000313" key="2">
    <source>
        <dbReference type="EMBL" id="KAJ8945435.1"/>
    </source>
</evidence>